<evidence type="ECO:0000313" key="13">
    <source>
        <dbReference type="Proteomes" id="UP000239724"/>
    </source>
</evidence>
<dbReference type="InterPro" id="IPR018490">
    <property type="entry name" value="cNMP-bd_dom_sf"/>
</dbReference>
<feature type="domain" description="Cyclic nucleotide-binding" evidence="10">
    <location>
        <begin position="51"/>
        <end position="149"/>
    </location>
</feature>
<keyword evidence="6" id="KW-1133">Transmembrane helix</keyword>
<protein>
    <recommendedName>
        <fullName evidence="14">Cyclic nucleotide-binding protein</fullName>
    </recommendedName>
</protein>
<sequence>MLEWKAGLFSTLKLYPYRPDRWLARYSASAGRPAIYEDKTLGAWAADLRRAFPLADHASIEALTAICSLVSVPAGISLIVEGEQPEAVYVVVTGQFAAGQPRAGGSERFGAGDVIGDIGFLTGAAETITVRALRNSELLRIARQDLHAVAARCPGVLMAVCSGAVQRLQGVQTASARLPKFHTFCFVPADGTLDIGPVVQQIAVNLEAFGKVAVVAPGQTAEQSPGWLSDIEKCSDFVLFQAEYGHTVWTRFCIRQSDRIVLLAHGEADPGDGPAMGGGQLEVPRDTPLSLMLLWQDGIVPARTTQWLKSVNPSRHYHIRCDLDFERASRLIAGRGVGLVLSGGGARALAHIGVIHALAEHGIPVDAIGGTSVGGIVAAVFALEWNLATTVRALAMAFNRRRFTDFAVVPRTALYSERAFVRTLGHCFGSFSIEDAPIPLFCVSTNLTDGVAAVHRTGPLVTWLRATSAVPGICPPIMERNAVYVDGGVLNNMPTDAIHDFGVASVIAVDVGATLEQQARADGETVLPSILDLLWRVGTIGSDTAANQIRPDRDVLLKPAVEDIGLFDWNTRERAIEAGYQAAIGQLDQIKAALARIR</sequence>
<dbReference type="InterPro" id="IPR056556">
    <property type="entry name" value="NTE1_P-loop_dom"/>
</dbReference>
<dbReference type="PANTHER" id="PTHR14226:SF29">
    <property type="entry name" value="NEUROPATHY TARGET ESTERASE SWS"/>
    <property type="match status" value="1"/>
</dbReference>
<keyword evidence="5 9" id="KW-0442">Lipid degradation</keyword>
<keyword evidence="4 9" id="KW-0378">Hydrolase</keyword>
<dbReference type="PANTHER" id="PTHR14226">
    <property type="entry name" value="NEUROPATHY TARGET ESTERASE/SWISS CHEESE D.MELANOGASTER"/>
    <property type="match status" value="1"/>
</dbReference>
<evidence type="ECO:0008006" key="14">
    <source>
        <dbReference type="Google" id="ProtNLM"/>
    </source>
</evidence>
<dbReference type="GO" id="GO:0016042">
    <property type="term" value="P:lipid catabolic process"/>
    <property type="evidence" value="ECO:0007669"/>
    <property type="project" value="UniProtKB-UniRule"/>
</dbReference>
<dbReference type="Gene3D" id="3.40.1090.10">
    <property type="entry name" value="Cytosolic phospholipase A2 catalytic domain"/>
    <property type="match status" value="2"/>
</dbReference>
<reference evidence="12 13" key="1">
    <citation type="journal article" date="2018" name="Arch. Microbiol.">
        <title>New insights into the metabolic potential of the phototrophic purple bacterium Rhodopila globiformis DSM 161(T) from its draft genome sequence and evidence for a vanadium-dependent nitrogenase.</title>
        <authorList>
            <person name="Imhoff J.F."/>
            <person name="Rahn T."/>
            <person name="Kunzel S."/>
            <person name="Neulinger S.C."/>
        </authorList>
    </citation>
    <scope>NUCLEOTIDE SEQUENCE [LARGE SCALE GENOMIC DNA]</scope>
    <source>
        <strain evidence="12 13">DSM 161</strain>
    </source>
</reference>
<dbReference type="AlphaFoldDB" id="A0A2S6NN47"/>
<evidence type="ECO:0000256" key="8">
    <source>
        <dbReference type="ARBA" id="ARBA00023136"/>
    </source>
</evidence>
<keyword evidence="3" id="KW-0812">Transmembrane</keyword>
<dbReference type="SMART" id="SM00100">
    <property type="entry name" value="cNMP"/>
    <property type="match status" value="1"/>
</dbReference>
<dbReference type="InterPro" id="IPR014710">
    <property type="entry name" value="RmlC-like_jellyroll"/>
</dbReference>
<dbReference type="EMBL" id="NHRY01000043">
    <property type="protein sequence ID" value="PPQ38003.1"/>
    <property type="molecule type" value="Genomic_DNA"/>
</dbReference>
<evidence type="ECO:0000259" key="10">
    <source>
        <dbReference type="PROSITE" id="PS50042"/>
    </source>
</evidence>
<dbReference type="Pfam" id="PF00027">
    <property type="entry name" value="cNMP_binding"/>
    <property type="match status" value="1"/>
</dbReference>
<dbReference type="PROSITE" id="PS51635">
    <property type="entry name" value="PNPLA"/>
    <property type="match status" value="1"/>
</dbReference>
<evidence type="ECO:0000259" key="11">
    <source>
        <dbReference type="PROSITE" id="PS51635"/>
    </source>
</evidence>
<dbReference type="OrthoDB" id="5290098at2"/>
<dbReference type="GO" id="GO:0004622">
    <property type="term" value="F:phosphatidylcholine lysophospholipase activity"/>
    <property type="evidence" value="ECO:0007669"/>
    <property type="project" value="UniProtKB-ARBA"/>
</dbReference>
<evidence type="ECO:0000256" key="4">
    <source>
        <dbReference type="ARBA" id="ARBA00022801"/>
    </source>
</evidence>
<evidence type="ECO:0000256" key="6">
    <source>
        <dbReference type="ARBA" id="ARBA00022989"/>
    </source>
</evidence>
<evidence type="ECO:0000256" key="2">
    <source>
        <dbReference type="ARBA" id="ARBA00006636"/>
    </source>
</evidence>
<evidence type="ECO:0000256" key="9">
    <source>
        <dbReference type="PROSITE-ProRule" id="PRU01161"/>
    </source>
</evidence>
<dbReference type="InterPro" id="IPR000595">
    <property type="entry name" value="cNMP-bd_dom"/>
</dbReference>
<keyword evidence="8" id="KW-0472">Membrane</keyword>
<evidence type="ECO:0000313" key="12">
    <source>
        <dbReference type="EMBL" id="PPQ38003.1"/>
    </source>
</evidence>
<dbReference type="Pfam" id="PF24179">
    <property type="entry name" value="NTE_Ploop"/>
    <property type="match status" value="1"/>
</dbReference>
<comment type="subcellular location">
    <subcellularLocation>
        <location evidence="1">Membrane</location>
    </subcellularLocation>
</comment>
<evidence type="ECO:0000256" key="1">
    <source>
        <dbReference type="ARBA" id="ARBA00004370"/>
    </source>
</evidence>
<comment type="caution">
    <text evidence="9">Lacks conserved residue(s) required for the propagation of feature annotation.</text>
</comment>
<accession>A0A2S6NN47</accession>
<dbReference type="SUPFAM" id="SSF51206">
    <property type="entry name" value="cAMP-binding domain-like"/>
    <property type="match status" value="1"/>
</dbReference>
<dbReference type="Gene3D" id="2.60.120.10">
    <property type="entry name" value="Jelly Rolls"/>
    <property type="match status" value="1"/>
</dbReference>
<comment type="similarity">
    <text evidence="2">Belongs to the NTE family.</text>
</comment>
<evidence type="ECO:0000256" key="3">
    <source>
        <dbReference type="ARBA" id="ARBA00022692"/>
    </source>
</evidence>
<keyword evidence="13" id="KW-1185">Reference proteome</keyword>
<dbReference type="PROSITE" id="PS50042">
    <property type="entry name" value="CNMP_BINDING_3"/>
    <property type="match status" value="1"/>
</dbReference>
<dbReference type="SUPFAM" id="SSF52151">
    <property type="entry name" value="FabD/lysophospholipase-like"/>
    <property type="match status" value="1"/>
</dbReference>
<evidence type="ECO:0000256" key="7">
    <source>
        <dbReference type="ARBA" id="ARBA00023098"/>
    </source>
</evidence>
<proteinExistence type="inferred from homology"/>
<feature type="domain" description="PNPLA" evidence="11">
    <location>
        <begin position="339"/>
        <end position="499"/>
    </location>
</feature>
<dbReference type="RefSeq" id="WP_104517332.1">
    <property type="nucleotide sequence ID" value="NZ_NHRY01000043.1"/>
</dbReference>
<gene>
    <name evidence="12" type="ORF">CCS01_02845</name>
</gene>
<feature type="active site" description="Proton acceptor" evidence="9">
    <location>
        <position position="486"/>
    </location>
</feature>
<feature type="short sequence motif" description="GXSXG" evidence="9">
    <location>
        <begin position="370"/>
        <end position="374"/>
    </location>
</feature>
<feature type="active site" description="Nucleophile" evidence="9">
    <location>
        <position position="372"/>
    </location>
</feature>
<organism evidence="12 13">
    <name type="scientific">Rhodopila globiformis</name>
    <name type="common">Rhodopseudomonas globiformis</name>
    <dbReference type="NCBI Taxonomy" id="1071"/>
    <lineage>
        <taxon>Bacteria</taxon>
        <taxon>Pseudomonadati</taxon>
        <taxon>Pseudomonadota</taxon>
        <taxon>Alphaproteobacteria</taxon>
        <taxon>Acetobacterales</taxon>
        <taxon>Acetobacteraceae</taxon>
        <taxon>Rhodopila</taxon>
    </lineage>
</organism>
<dbReference type="InterPro" id="IPR016035">
    <property type="entry name" value="Acyl_Trfase/lysoPLipase"/>
</dbReference>
<dbReference type="CDD" id="cd00038">
    <property type="entry name" value="CAP_ED"/>
    <property type="match status" value="1"/>
</dbReference>
<dbReference type="InterPro" id="IPR050301">
    <property type="entry name" value="NTE"/>
</dbReference>
<keyword evidence="7 9" id="KW-0443">Lipid metabolism</keyword>
<evidence type="ECO:0000256" key="5">
    <source>
        <dbReference type="ARBA" id="ARBA00022963"/>
    </source>
</evidence>
<feature type="short sequence motif" description="DGA/G" evidence="9">
    <location>
        <begin position="486"/>
        <end position="488"/>
    </location>
</feature>
<dbReference type="Proteomes" id="UP000239724">
    <property type="component" value="Unassembled WGS sequence"/>
</dbReference>
<dbReference type="InterPro" id="IPR002641">
    <property type="entry name" value="PNPLA_dom"/>
</dbReference>
<dbReference type="Pfam" id="PF01734">
    <property type="entry name" value="Patatin"/>
    <property type="match status" value="1"/>
</dbReference>
<dbReference type="GO" id="GO:0016020">
    <property type="term" value="C:membrane"/>
    <property type="evidence" value="ECO:0007669"/>
    <property type="project" value="UniProtKB-SubCell"/>
</dbReference>
<comment type="caution">
    <text evidence="12">The sequence shown here is derived from an EMBL/GenBank/DDBJ whole genome shotgun (WGS) entry which is preliminary data.</text>
</comment>
<name>A0A2S6NN47_RHOGL</name>